<dbReference type="PROSITE" id="PS51710">
    <property type="entry name" value="G_OBG"/>
    <property type="match status" value="1"/>
</dbReference>
<dbReference type="PRINTS" id="PR00326">
    <property type="entry name" value="GTP1OBG"/>
</dbReference>
<dbReference type="Proteomes" id="UP000177383">
    <property type="component" value="Unassembled WGS sequence"/>
</dbReference>
<dbReference type="Pfam" id="PF06071">
    <property type="entry name" value="YchF-GTPase_C"/>
    <property type="match status" value="1"/>
</dbReference>
<dbReference type="InterPro" id="IPR012675">
    <property type="entry name" value="Beta-grasp_dom_sf"/>
</dbReference>
<dbReference type="Pfam" id="PF01926">
    <property type="entry name" value="MMR_HSR1"/>
    <property type="match status" value="1"/>
</dbReference>
<proteinExistence type="inferred from homology"/>
<keyword evidence="2" id="KW-0479">Metal-binding</keyword>
<dbReference type="STRING" id="1798375.A2773_02500"/>
<name>A0A1F5ZQG9_9BACT</name>
<dbReference type="InterPro" id="IPR006073">
    <property type="entry name" value="GTP-bd"/>
</dbReference>
<dbReference type="FunFam" id="3.10.20.30:FF:000001">
    <property type="entry name" value="Ribosome-binding ATPase YchF"/>
    <property type="match status" value="1"/>
</dbReference>
<evidence type="ECO:0000259" key="8">
    <source>
        <dbReference type="PROSITE" id="PS51880"/>
    </source>
</evidence>
<dbReference type="NCBIfam" id="TIGR00092">
    <property type="entry name" value="redox-regulated ATPase YchF"/>
    <property type="match status" value="1"/>
</dbReference>
<comment type="caution">
    <text evidence="9">The sequence shown here is derived from an EMBL/GenBank/DDBJ whole genome shotgun (WGS) entry which is preliminary data.</text>
</comment>
<dbReference type="InterPro" id="IPR004396">
    <property type="entry name" value="ATPase_YchF/OLA1"/>
</dbReference>
<protein>
    <recommendedName>
        <fullName evidence="6">Ribosome-binding ATPase YchF</fullName>
    </recommendedName>
</protein>
<reference evidence="9 10" key="1">
    <citation type="journal article" date="2016" name="Nat. Commun.">
        <title>Thousands of microbial genomes shed light on interconnected biogeochemical processes in an aquifer system.</title>
        <authorList>
            <person name="Anantharaman K."/>
            <person name="Brown C.T."/>
            <person name="Hug L.A."/>
            <person name="Sharon I."/>
            <person name="Castelle C.J."/>
            <person name="Probst A.J."/>
            <person name="Thomas B.C."/>
            <person name="Singh A."/>
            <person name="Wilkins M.J."/>
            <person name="Karaoz U."/>
            <person name="Brodie E.L."/>
            <person name="Williams K.H."/>
            <person name="Hubbard S.S."/>
            <person name="Banfield J.F."/>
        </authorList>
    </citation>
    <scope>NUCLEOTIDE SEQUENCE [LARGE SCALE GENOMIC DNA]</scope>
</reference>
<comment type="cofactor">
    <cofactor evidence="1">
        <name>Mg(2+)</name>
        <dbReference type="ChEBI" id="CHEBI:18420"/>
    </cofactor>
</comment>
<organism evidence="9 10">
    <name type="scientific">Candidatus Gottesmanbacteria bacterium RIFCSPHIGHO2_01_FULL_39_10</name>
    <dbReference type="NCBI Taxonomy" id="1798375"/>
    <lineage>
        <taxon>Bacteria</taxon>
        <taxon>Candidatus Gottesmaniibacteriota</taxon>
    </lineage>
</organism>
<dbReference type="PANTHER" id="PTHR23305">
    <property type="entry name" value="OBG GTPASE FAMILY"/>
    <property type="match status" value="1"/>
</dbReference>
<dbReference type="Gene3D" id="3.40.50.300">
    <property type="entry name" value="P-loop containing nucleotide triphosphate hydrolases"/>
    <property type="match status" value="1"/>
</dbReference>
<dbReference type="GO" id="GO:0046872">
    <property type="term" value="F:metal ion binding"/>
    <property type="evidence" value="ECO:0007669"/>
    <property type="project" value="UniProtKB-KW"/>
</dbReference>
<evidence type="ECO:0000313" key="9">
    <source>
        <dbReference type="EMBL" id="OGG14633.1"/>
    </source>
</evidence>
<evidence type="ECO:0000256" key="1">
    <source>
        <dbReference type="ARBA" id="ARBA00001946"/>
    </source>
</evidence>
<dbReference type="Gene3D" id="1.10.150.300">
    <property type="entry name" value="TGS-like domain"/>
    <property type="match status" value="1"/>
</dbReference>
<dbReference type="SUPFAM" id="SSF81271">
    <property type="entry name" value="TGS-like"/>
    <property type="match status" value="1"/>
</dbReference>
<dbReference type="GO" id="GO:0005525">
    <property type="term" value="F:GTP binding"/>
    <property type="evidence" value="ECO:0007669"/>
    <property type="project" value="InterPro"/>
</dbReference>
<feature type="binding site" evidence="6">
    <location>
        <begin position="12"/>
        <end position="17"/>
    </location>
    <ligand>
        <name>ATP</name>
        <dbReference type="ChEBI" id="CHEBI:30616"/>
    </ligand>
</feature>
<evidence type="ECO:0000256" key="4">
    <source>
        <dbReference type="ARBA" id="ARBA00022840"/>
    </source>
</evidence>
<feature type="domain" description="TGS" evidence="8">
    <location>
        <begin position="272"/>
        <end position="355"/>
    </location>
</feature>
<feature type="domain" description="OBG-type G" evidence="7">
    <location>
        <begin position="3"/>
        <end position="250"/>
    </location>
</feature>
<keyword evidence="3 6" id="KW-0547">Nucleotide-binding</keyword>
<dbReference type="PIRSF" id="PIRSF006641">
    <property type="entry name" value="CHP00092"/>
    <property type="match status" value="1"/>
</dbReference>
<dbReference type="HAMAP" id="MF_00944">
    <property type="entry name" value="YchF_OLA1_ATPase"/>
    <property type="match status" value="1"/>
</dbReference>
<dbReference type="EMBL" id="MFJE01000013">
    <property type="protein sequence ID" value="OGG14633.1"/>
    <property type="molecule type" value="Genomic_DNA"/>
</dbReference>
<accession>A0A1F5ZQG9</accession>
<dbReference type="InterPro" id="IPR004095">
    <property type="entry name" value="TGS"/>
</dbReference>
<dbReference type="InterPro" id="IPR041706">
    <property type="entry name" value="YchF_N"/>
</dbReference>
<dbReference type="InterPro" id="IPR013029">
    <property type="entry name" value="YchF_C"/>
</dbReference>
<dbReference type="InterPro" id="IPR012676">
    <property type="entry name" value="TGS-like"/>
</dbReference>
<evidence type="ECO:0000313" key="10">
    <source>
        <dbReference type="Proteomes" id="UP000177383"/>
    </source>
</evidence>
<dbReference type="CDD" id="cd01900">
    <property type="entry name" value="YchF"/>
    <property type="match status" value="1"/>
</dbReference>
<dbReference type="Gene3D" id="3.10.20.30">
    <property type="match status" value="1"/>
</dbReference>
<evidence type="ECO:0000256" key="6">
    <source>
        <dbReference type="HAMAP-Rule" id="MF_00944"/>
    </source>
</evidence>
<dbReference type="InterPro" id="IPR023192">
    <property type="entry name" value="TGS-like_dom_sf"/>
</dbReference>
<evidence type="ECO:0000259" key="7">
    <source>
        <dbReference type="PROSITE" id="PS51710"/>
    </source>
</evidence>
<dbReference type="SUPFAM" id="SSF52540">
    <property type="entry name" value="P-loop containing nucleoside triphosphate hydrolases"/>
    <property type="match status" value="1"/>
</dbReference>
<dbReference type="InterPro" id="IPR027417">
    <property type="entry name" value="P-loop_NTPase"/>
</dbReference>
<dbReference type="CDD" id="cd04867">
    <property type="entry name" value="TGS_YchF_OLA1"/>
    <property type="match status" value="1"/>
</dbReference>
<comment type="function">
    <text evidence="6">ATPase that binds to both the 70S ribosome and the 50S ribosomal subunit in a nucleotide-independent manner.</text>
</comment>
<dbReference type="InterPro" id="IPR031167">
    <property type="entry name" value="G_OBG"/>
</dbReference>
<keyword evidence="5" id="KW-0460">Magnesium</keyword>
<gene>
    <name evidence="6" type="primary">ychF</name>
    <name evidence="9" type="ORF">A2773_02500</name>
</gene>
<dbReference type="PANTHER" id="PTHR23305:SF18">
    <property type="entry name" value="OBG-TYPE G DOMAIN-CONTAINING PROTEIN"/>
    <property type="match status" value="1"/>
</dbReference>
<dbReference type="GO" id="GO:0005524">
    <property type="term" value="F:ATP binding"/>
    <property type="evidence" value="ECO:0007669"/>
    <property type="project" value="UniProtKB-UniRule"/>
</dbReference>
<dbReference type="GO" id="GO:0043023">
    <property type="term" value="F:ribosomal large subunit binding"/>
    <property type="evidence" value="ECO:0007669"/>
    <property type="project" value="UniProtKB-UniRule"/>
</dbReference>
<evidence type="ECO:0000256" key="2">
    <source>
        <dbReference type="ARBA" id="ARBA00022723"/>
    </source>
</evidence>
<sequence>MNLSVGIVGLPNVGKSTLFNALLKRQTAFVANYPFATIEPNIGVVPVPDPRLRKLAEITKAEVKMDKLPPEVPATVKFVDIAGIVKGASEGEGLGNKFLSHIREVDVICHVVRYFTDGDVVHVAGSVEPKRDREIINSELILADLESLKRAKDKMGRDPAGQKKVQAMEKLITEMNKGILAKDVVLSDEEKAEVKDLQILTIEPMIYVANVSEGDLKKDITIDGHAVFPISAKIESELSSLSDDDQKTYLKELGMEESGLDRLIKLAYKTLGLISFLTAGEKEVRAWTIRGGMSAPEAAGVIHTDFEKGFIKADVISFDEFVSLGGWGKAREIGKVRMEGREYVMQDGDVVEFKVNA</sequence>
<keyword evidence="4 6" id="KW-0067">ATP-binding</keyword>
<dbReference type="GO" id="GO:0016887">
    <property type="term" value="F:ATP hydrolysis activity"/>
    <property type="evidence" value="ECO:0007669"/>
    <property type="project" value="UniProtKB-UniRule"/>
</dbReference>
<evidence type="ECO:0000256" key="5">
    <source>
        <dbReference type="ARBA" id="ARBA00022842"/>
    </source>
</evidence>
<dbReference type="GO" id="GO:0005737">
    <property type="term" value="C:cytoplasm"/>
    <property type="evidence" value="ECO:0007669"/>
    <property type="project" value="TreeGrafter"/>
</dbReference>
<dbReference type="AlphaFoldDB" id="A0A1F5ZQG9"/>
<evidence type="ECO:0000256" key="3">
    <source>
        <dbReference type="ARBA" id="ARBA00022741"/>
    </source>
</evidence>
<comment type="similarity">
    <text evidence="6">Belongs to the TRAFAC class OBG-HflX-like GTPase superfamily. OBG GTPase family. YchF/OLA1 subfamily.</text>
</comment>
<dbReference type="PROSITE" id="PS51880">
    <property type="entry name" value="TGS"/>
    <property type="match status" value="1"/>
</dbReference>